<dbReference type="AlphaFoldDB" id="A0A8E0RYW9"/>
<organism evidence="3 4">
    <name type="scientific">Fasciolopsis buskii</name>
    <dbReference type="NCBI Taxonomy" id="27845"/>
    <lineage>
        <taxon>Eukaryota</taxon>
        <taxon>Metazoa</taxon>
        <taxon>Spiralia</taxon>
        <taxon>Lophotrochozoa</taxon>
        <taxon>Platyhelminthes</taxon>
        <taxon>Trematoda</taxon>
        <taxon>Digenea</taxon>
        <taxon>Plagiorchiida</taxon>
        <taxon>Echinostomata</taxon>
        <taxon>Echinostomatoidea</taxon>
        <taxon>Fasciolidae</taxon>
        <taxon>Fasciolopsis</taxon>
    </lineage>
</organism>
<dbReference type="SUPFAM" id="SSF50156">
    <property type="entry name" value="PDZ domain-like"/>
    <property type="match status" value="3"/>
</dbReference>
<sequence>YGVHYFDLLISDYDKCVTPELGHIPLDGTNTFRQTTVDSQCIPVCAPLSRESLQTVQSYTLMPFQWICGVSTNNGDNTSKSSIGFKGARKHDQTQLQSNLPDAVAGLMPFRCPLQGVGISGPCKTPDYVPASHFLAATGHVINSPLSDYSPMIVTPLESDQRIHHESSANPVPISLSPHTSPLVSAKVCLNLPVEETPSASAVETTVVLPVNGKDWGFNLSQEPIQDDMLSVTAVDQQALSAHPNCIAVGDLLVAVDGQPVAGLNQDDVMQLIQSSSISSSSDRSVRLTFRGLRSSQVGQANDRDSVSATKDSCNKQPGKFRFRSFIPSKPGIAICVSNTSVGSGPNIPASNITWLPSIAKPPVSTSEIRTDVPDTYNVELRREENEGFGFVIVSSLDTNKASEIGRIIPGSPADKCGKLSVGNRIMAINGQMLSGLHHTEIVQLIRQSQQHLVLTIQNPRNGSEEPDEREANAEHGSPTQNSIETSAHGRLEQENVRRAPKVENVGDEIVLINGIPAQSLTHKQAVDTIRQSGDTLALLLSRLSSRLCETGV</sequence>
<gene>
    <name evidence="3" type="ORF">FBUS_08821</name>
</gene>
<dbReference type="Pfam" id="PF00595">
    <property type="entry name" value="PDZ"/>
    <property type="match status" value="3"/>
</dbReference>
<dbReference type="EMBL" id="LUCM01002492">
    <property type="protein sequence ID" value="KAA0197268.1"/>
    <property type="molecule type" value="Genomic_DNA"/>
</dbReference>
<feature type="non-terminal residue" evidence="3">
    <location>
        <position position="1"/>
    </location>
</feature>
<dbReference type="Proteomes" id="UP000728185">
    <property type="component" value="Unassembled WGS sequence"/>
</dbReference>
<feature type="compositionally biased region" description="Basic and acidic residues" evidence="1">
    <location>
        <begin position="488"/>
        <end position="499"/>
    </location>
</feature>
<dbReference type="CDD" id="cd06734">
    <property type="entry name" value="PDZ4_MAGI-1_3-like"/>
    <property type="match status" value="1"/>
</dbReference>
<evidence type="ECO:0000313" key="3">
    <source>
        <dbReference type="EMBL" id="KAA0197268.1"/>
    </source>
</evidence>
<dbReference type="GO" id="GO:0005737">
    <property type="term" value="C:cytoplasm"/>
    <property type="evidence" value="ECO:0007669"/>
    <property type="project" value="TreeGrafter"/>
</dbReference>
<dbReference type="InterPro" id="IPR036034">
    <property type="entry name" value="PDZ_sf"/>
</dbReference>
<dbReference type="OrthoDB" id="6022711at2759"/>
<feature type="domain" description="PDZ" evidence="2">
    <location>
        <begin position="206"/>
        <end position="276"/>
    </location>
</feature>
<dbReference type="GO" id="GO:0007165">
    <property type="term" value="P:signal transduction"/>
    <property type="evidence" value="ECO:0007669"/>
    <property type="project" value="TreeGrafter"/>
</dbReference>
<keyword evidence="3" id="KW-0418">Kinase</keyword>
<comment type="caution">
    <text evidence="3">The sequence shown here is derived from an EMBL/GenBank/DDBJ whole genome shotgun (WGS) entry which is preliminary data.</text>
</comment>
<evidence type="ECO:0000256" key="1">
    <source>
        <dbReference type="SAM" id="MobiDB-lite"/>
    </source>
</evidence>
<evidence type="ECO:0000313" key="4">
    <source>
        <dbReference type="Proteomes" id="UP000728185"/>
    </source>
</evidence>
<dbReference type="InterPro" id="IPR001478">
    <property type="entry name" value="PDZ"/>
</dbReference>
<dbReference type="Gene3D" id="2.30.42.10">
    <property type="match status" value="3"/>
</dbReference>
<dbReference type="GO" id="GO:0016301">
    <property type="term" value="F:kinase activity"/>
    <property type="evidence" value="ECO:0007669"/>
    <property type="project" value="UniProtKB-KW"/>
</dbReference>
<dbReference type="PANTHER" id="PTHR10316">
    <property type="entry name" value="MEMBRANE ASSOCIATED GUANYLATE KINASE-RELATED"/>
    <property type="match status" value="1"/>
</dbReference>
<dbReference type="PANTHER" id="PTHR10316:SF40">
    <property type="entry name" value="LD27118P"/>
    <property type="match status" value="1"/>
</dbReference>
<feature type="domain" description="PDZ" evidence="2">
    <location>
        <begin position="505"/>
        <end position="545"/>
    </location>
</feature>
<keyword evidence="3" id="KW-0808">Transferase</keyword>
<evidence type="ECO:0000259" key="2">
    <source>
        <dbReference type="PROSITE" id="PS50106"/>
    </source>
</evidence>
<proteinExistence type="predicted"/>
<feature type="region of interest" description="Disordered" evidence="1">
    <location>
        <begin position="460"/>
        <end position="499"/>
    </location>
</feature>
<dbReference type="PROSITE" id="PS50106">
    <property type="entry name" value="PDZ"/>
    <property type="match status" value="3"/>
</dbReference>
<protein>
    <submittedName>
        <fullName evidence="3">Membrane-associated guanylate kinase WW and PDZ domain-containing protein 3</fullName>
    </submittedName>
</protein>
<accession>A0A8E0RYW9</accession>
<keyword evidence="4" id="KW-1185">Reference proteome</keyword>
<feature type="domain" description="PDZ" evidence="2">
    <location>
        <begin position="378"/>
        <end position="461"/>
    </location>
</feature>
<name>A0A8E0RYW9_9TREM</name>
<dbReference type="SMART" id="SM00228">
    <property type="entry name" value="PDZ"/>
    <property type="match status" value="3"/>
</dbReference>
<reference evidence="3" key="1">
    <citation type="submission" date="2019-05" db="EMBL/GenBank/DDBJ databases">
        <title>Annotation for the trematode Fasciolopsis buski.</title>
        <authorList>
            <person name="Choi Y.-J."/>
        </authorList>
    </citation>
    <scope>NUCLEOTIDE SEQUENCE</scope>
    <source>
        <strain evidence="3">HT</strain>
        <tissue evidence="3">Whole worm</tissue>
    </source>
</reference>